<dbReference type="EMBL" id="KZ451936">
    <property type="protein sequence ID" value="PKA60578.1"/>
    <property type="molecule type" value="Genomic_DNA"/>
</dbReference>
<gene>
    <name evidence="2" type="ORF">AXF42_Ash019471</name>
</gene>
<protein>
    <submittedName>
        <fullName evidence="2">Uncharacterized protein</fullName>
    </submittedName>
</protein>
<proteinExistence type="predicted"/>
<evidence type="ECO:0000313" key="3">
    <source>
        <dbReference type="Proteomes" id="UP000236161"/>
    </source>
</evidence>
<feature type="compositionally biased region" description="Polar residues" evidence="1">
    <location>
        <begin position="8"/>
        <end position="19"/>
    </location>
</feature>
<feature type="region of interest" description="Disordered" evidence="1">
    <location>
        <begin position="1"/>
        <end position="49"/>
    </location>
</feature>
<dbReference type="AlphaFoldDB" id="A0A2I0AYG2"/>
<evidence type="ECO:0000256" key="1">
    <source>
        <dbReference type="SAM" id="MobiDB-lite"/>
    </source>
</evidence>
<accession>A0A2I0AYG2</accession>
<evidence type="ECO:0000313" key="2">
    <source>
        <dbReference type="EMBL" id="PKA60578.1"/>
    </source>
</evidence>
<organism evidence="2 3">
    <name type="scientific">Apostasia shenzhenica</name>
    <dbReference type="NCBI Taxonomy" id="1088818"/>
    <lineage>
        <taxon>Eukaryota</taxon>
        <taxon>Viridiplantae</taxon>
        <taxon>Streptophyta</taxon>
        <taxon>Embryophyta</taxon>
        <taxon>Tracheophyta</taxon>
        <taxon>Spermatophyta</taxon>
        <taxon>Magnoliopsida</taxon>
        <taxon>Liliopsida</taxon>
        <taxon>Asparagales</taxon>
        <taxon>Orchidaceae</taxon>
        <taxon>Apostasioideae</taxon>
        <taxon>Apostasia</taxon>
    </lineage>
</organism>
<sequence length="125" mass="12579">MVARIRRTNSAARSAQTGEPSVRAPGNGASASTSRHRTKSASSSKGTHASEIQEMLANLTNLVTGLTAQQAMILRQTQPVCAAMLPPSPGMVAPATLPPAVAALVPPPAVAEAPAPLPLVTAPSA</sequence>
<reference evidence="2 3" key="1">
    <citation type="journal article" date="2017" name="Nature">
        <title>The Apostasia genome and the evolution of orchids.</title>
        <authorList>
            <person name="Zhang G.Q."/>
            <person name="Liu K.W."/>
            <person name="Li Z."/>
            <person name="Lohaus R."/>
            <person name="Hsiao Y.Y."/>
            <person name="Niu S.C."/>
            <person name="Wang J.Y."/>
            <person name="Lin Y.C."/>
            <person name="Xu Q."/>
            <person name="Chen L.J."/>
            <person name="Yoshida K."/>
            <person name="Fujiwara S."/>
            <person name="Wang Z.W."/>
            <person name="Zhang Y.Q."/>
            <person name="Mitsuda N."/>
            <person name="Wang M."/>
            <person name="Liu G.H."/>
            <person name="Pecoraro L."/>
            <person name="Huang H.X."/>
            <person name="Xiao X.J."/>
            <person name="Lin M."/>
            <person name="Wu X.Y."/>
            <person name="Wu W.L."/>
            <person name="Chen Y.Y."/>
            <person name="Chang S.B."/>
            <person name="Sakamoto S."/>
            <person name="Ohme-Takagi M."/>
            <person name="Yagi M."/>
            <person name="Zeng S.J."/>
            <person name="Shen C.Y."/>
            <person name="Yeh C.M."/>
            <person name="Luo Y.B."/>
            <person name="Tsai W.C."/>
            <person name="Van de Peer Y."/>
            <person name="Liu Z.J."/>
        </authorList>
    </citation>
    <scope>NUCLEOTIDE SEQUENCE [LARGE SCALE GENOMIC DNA]</scope>
    <source>
        <strain evidence="3">cv. Shenzhen</strain>
        <tissue evidence="2">Stem</tissue>
    </source>
</reference>
<name>A0A2I0AYG2_9ASPA</name>
<keyword evidence="3" id="KW-1185">Reference proteome</keyword>
<dbReference type="Proteomes" id="UP000236161">
    <property type="component" value="Unassembled WGS sequence"/>
</dbReference>